<feature type="transmembrane region" description="Helical" evidence="2">
    <location>
        <begin position="70"/>
        <end position="91"/>
    </location>
</feature>
<feature type="transmembrane region" description="Helical" evidence="2">
    <location>
        <begin position="336"/>
        <end position="357"/>
    </location>
</feature>
<dbReference type="AlphaFoldDB" id="A0A914B4W5"/>
<dbReference type="EnsemblMetazoa" id="XM_038194286.1">
    <property type="protein sequence ID" value="XP_038050214.1"/>
    <property type="gene ID" value="LOC119723566"/>
</dbReference>
<sequence length="498" mass="53827">MPDVEKSVKMAAKRCHHRMVDDQPKEGGWGIIVVLAGHINMALTMGLQRCCGVLYFSWRNEFETSAQETATVQSLLSAFSCFSVFLGGLLTKRYGSRISGMVGGFLITTGLFCSCWVTDIKQLYVTATVIGVGLGISFNSMIVAVATHFKTRYKTAHAVAYSGMGTGIMALPPLLQLLLEHYGWRGALMIVSAIMANIMACGALYRLPADRKSGLDGRQREQHIAGVSEGDDDELGWNEAVGKELEVEASLGTSEDLLKTLPELEDANGGIEKYTALNEGEKLNSMACLWKKMSSSVGLDVFVKSYRFTLLCLMQTEVNMPYTAFIQFIIPRAESTGVAPSTAAFLISLLGIGGLLGRLGNGLLISWKVSAEGVITACFALASLSSLLPTLDGYAWLAVASFVQGFTIGAFHAIQIVLIRRYVGLSRLVLSTGLCHIIVGIGVLSGPVIAGWLFDVTASYKAVFYVLTGVYVVCTLQMLLIPLLKRLEPGITVQPWDE</sequence>
<dbReference type="GO" id="GO:0008028">
    <property type="term" value="F:monocarboxylic acid transmembrane transporter activity"/>
    <property type="evidence" value="ECO:0007669"/>
    <property type="project" value="TreeGrafter"/>
</dbReference>
<feature type="transmembrane region" description="Helical" evidence="2">
    <location>
        <begin position="184"/>
        <end position="205"/>
    </location>
</feature>
<feature type="transmembrane region" description="Helical" evidence="2">
    <location>
        <begin position="369"/>
        <end position="388"/>
    </location>
</feature>
<proteinExistence type="predicted"/>
<feature type="transmembrane region" description="Helical" evidence="2">
    <location>
        <begin position="394"/>
        <end position="419"/>
    </location>
</feature>
<protein>
    <recommendedName>
        <fullName evidence="3">Major facilitator superfamily (MFS) profile domain-containing protein</fullName>
    </recommendedName>
</protein>
<dbReference type="RefSeq" id="XP_038070843.1">
    <property type="nucleotide sequence ID" value="XM_038214915.1"/>
</dbReference>
<dbReference type="EnsemblMetazoa" id="XM_038194282.1">
    <property type="protein sequence ID" value="XP_038050210.1"/>
    <property type="gene ID" value="LOC119723566"/>
</dbReference>
<keyword evidence="2" id="KW-0812">Transmembrane</keyword>
<evidence type="ECO:0000256" key="1">
    <source>
        <dbReference type="ARBA" id="ARBA00004141"/>
    </source>
</evidence>
<dbReference type="RefSeq" id="XP_038070844.1">
    <property type="nucleotide sequence ID" value="XM_038214916.1"/>
</dbReference>
<dbReference type="PROSITE" id="PS50850">
    <property type="entry name" value="MFS"/>
    <property type="match status" value="1"/>
</dbReference>
<dbReference type="EnsemblMetazoa" id="XM_038194285.1">
    <property type="protein sequence ID" value="XP_038050213.1"/>
    <property type="gene ID" value="LOC119723566"/>
</dbReference>
<dbReference type="SUPFAM" id="SSF103473">
    <property type="entry name" value="MFS general substrate transporter"/>
    <property type="match status" value="1"/>
</dbReference>
<dbReference type="OrthoDB" id="2213137at2759"/>
<dbReference type="GO" id="GO:0016020">
    <property type="term" value="C:membrane"/>
    <property type="evidence" value="ECO:0007669"/>
    <property type="project" value="UniProtKB-SubCell"/>
</dbReference>
<name>A0A914B4W5_PATMI</name>
<comment type="subcellular location">
    <subcellularLocation>
        <location evidence="1">Membrane</location>
        <topology evidence="1">Multi-pass membrane protein</topology>
    </subcellularLocation>
</comment>
<dbReference type="PANTHER" id="PTHR11360">
    <property type="entry name" value="MONOCARBOXYLATE TRANSPORTER"/>
    <property type="match status" value="1"/>
</dbReference>
<dbReference type="Pfam" id="PF07690">
    <property type="entry name" value="MFS_1"/>
    <property type="match status" value="1"/>
</dbReference>
<dbReference type="InterPro" id="IPR020846">
    <property type="entry name" value="MFS_dom"/>
</dbReference>
<dbReference type="RefSeq" id="XP_038050210.1">
    <property type="nucleotide sequence ID" value="XM_038194282.1"/>
</dbReference>
<feature type="transmembrane region" description="Helical" evidence="2">
    <location>
        <begin position="428"/>
        <end position="450"/>
    </location>
</feature>
<feature type="transmembrane region" description="Helical" evidence="2">
    <location>
        <begin position="28"/>
        <end position="58"/>
    </location>
</feature>
<dbReference type="RefSeq" id="XP_038050214.1">
    <property type="nucleotide sequence ID" value="XM_038194286.1"/>
</dbReference>
<organism evidence="4 5">
    <name type="scientific">Patiria miniata</name>
    <name type="common">Bat star</name>
    <name type="synonym">Asterina miniata</name>
    <dbReference type="NCBI Taxonomy" id="46514"/>
    <lineage>
        <taxon>Eukaryota</taxon>
        <taxon>Metazoa</taxon>
        <taxon>Echinodermata</taxon>
        <taxon>Eleutherozoa</taxon>
        <taxon>Asterozoa</taxon>
        <taxon>Asteroidea</taxon>
        <taxon>Valvatacea</taxon>
        <taxon>Valvatida</taxon>
        <taxon>Asterinidae</taxon>
        <taxon>Patiria</taxon>
    </lineage>
</organism>
<dbReference type="GeneID" id="119723566"/>
<dbReference type="EnsemblMetazoa" id="XM_038214915.1">
    <property type="protein sequence ID" value="XP_038070843.1"/>
    <property type="gene ID" value="LOC119739828"/>
</dbReference>
<dbReference type="EnsemblMetazoa" id="XM_038214916.1">
    <property type="protein sequence ID" value="XP_038070844.1"/>
    <property type="gene ID" value="LOC119739828"/>
</dbReference>
<keyword evidence="5" id="KW-1185">Reference proteome</keyword>
<dbReference type="InterPro" id="IPR011701">
    <property type="entry name" value="MFS"/>
</dbReference>
<keyword evidence="2" id="KW-0472">Membrane</keyword>
<evidence type="ECO:0000259" key="3">
    <source>
        <dbReference type="PROSITE" id="PS50850"/>
    </source>
</evidence>
<feature type="transmembrane region" description="Helical" evidence="2">
    <location>
        <begin position="158"/>
        <end position="178"/>
    </location>
</feature>
<dbReference type="InterPro" id="IPR036259">
    <property type="entry name" value="MFS_trans_sf"/>
</dbReference>
<dbReference type="Proteomes" id="UP000887568">
    <property type="component" value="Unplaced"/>
</dbReference>
<dbReference type="GeneID" id="119739828"/>
<evidence type="ECO:0000256" key="2">
    <source>
        <dbReference type="SAM" id="Phobius"/>
    </source>
</evidence>
<keyword evidence="2" id="KW-1133">Transmembrane helix</keyword>
<dbReference type="OMA" id="CSHWATD"/>
<accession>A0A914B4W5</accession>
<dbReference type="RefSeq" id="XP_038050213.1">
    <property type="nucleotide sequence ID" value="XM_038194285.1"/>
</dbReference>
<feature type="transmembrane region" description="Helical" evidence="2">
    <location>
        <begin position="308"/>
        <end position="330"/>
    </location>
</feature>
<feature type="transmembrane region" description="Helical" evidence="2">
    <location>
        <begin position="462"/>
        <end position="484"/>
    </location>
</feature>
<feature type="transmembrane region" description="Helical" evidence="2">
    <location>
        <begin position="98"/>
        <end position="117"/>
    </location>
</feature>
<feature type="transmembrane region" description="Helical" evidence="2">
    <location>
        <begin position="123"/>
        <end position="146"/>
    </location>
</feature>
<dbReference type="PANTHER" id="PTHR11360:SF284">
    <property type="entry name" value="EG:103B4.3 PROTEIN-RELATED"/>
    <property type="match status" value="1"/>
</dbReference>
<feature type="domain" description="Major facilitator superfamily (MFS) profile" evidence="3">
    <location>
        <begin position="30"/>
        <end position="486"/>
    </location>
</feature>
<evidence type="ECO:0000313" key="5">
    <source>
        <dbReference type="Proteomes" id="UP000887568"/>
    </source>
</evidence>
<reference evidence="4" key="1">
    <citation type="submission" date="2022-11" db="UniProtKB">
        <authorList>
            <consortium name="EnsemblMetazoa"/>
        </authorList>
    </citation>
    <scope>IDENTIFICATION</scope>
</reference>
<dbReference type="InterPro" id="IPR050327">
    <property type="entry name" value="Proton-linked_MCT"/>
</dbReference>
<evidence type="ECO:0000313" key="4">
    <source>
        <dbReference type="EnsemblMetazoa" id="XP_038070844.1"/>
    </source>
</evidence>
<dbReference type="Gene3D" id="1.20.1250.20">
    <property type="entry name" value="MFS general substrate transporter like domains"/>
    <property type="match status" value="2"/>
</dbReference>